<gene>
    <name evidence="1" type="ORF">HMPREF3216_00196</name>
    <name evidence="2" type="ORF">HMPREF3230_00957</name>
</gene>
<reference evidence="1 4" key="1">
    <citation type="submission" date="2016-01" db="EMBL/GenBank/DDBJ databases">
        <authorList>
            <person name="Oliw E.H."/>
        </authorList>
    </citation>
    <scope>NUCLEOTIDE SEQUENCE [LARGE SCALE GENOMIC DNA]</scope>
    <source>
        <strain evidence="1 4">GED7760B</strain>
    </source>
</reference>
<organism evidence="1 4">
    <name type="scientific">Gardnerella vaginalis</name>
    <dbReference type="NCBI Taxonomy" id="2702"/>
    <lineage>
        <taxon>Bacteria</taxon>
        <taxon>Bacillati</taxon>
        <taxon>Actinomycetota</taxon>
        <taxon>Actinomycetes</taxon>
        <taxon>Bifidobacteriales</taxon>
        <taxon>Bifidobacteriaceae</taxon>
        <taxon>Gardnerella</taxon>
    </lineage>
</organism>
<proteinExistence type="predicted"/>
<dbReference type="Proteomes" id="UP000070558">
    <property type="component" value="Unassembled WGS sequence"/>
</dbReference>
<dbReference type="RefSeq" id="WP_075523752.1">
    <property type="nucleotide sequence ID" value="NZ_KQ956806.1"/>
</dbReference>
<evidence type="ECO:0000313" key="4">
    <source>
        <dbReference type="Proteomes" id="UP000070558"/>
    </source>
</evidence>
<dbReference type="Proteomes" id="UP000070505">
    <property type="component" value="Unassembled WGS sequence"/>
</dbReference>
<reference evidence="2 3" key="2">
    <citation type="submission" date="2016-02" db="EMBL/GenBank/DDBJ databases">
        <authorList>
            <person name="Wen L."/>
            <person name="He K."/>
            <person name="Yang H."/>
        </authorList>
    </citation>
    <scope>NUCLEOTIDE SEQUENCE [LARGE SCALE GENOMIC DNA]</scope>
    <source>
        <strain evidence="2 3">CMW7778B</strain>
    </source>
</reference>
<dbReference type="EMBL" id="LSRC01000039">
    <property type="protein sequence ID" value="KXI16688.1"/>
    <property type="molecule type" value="Genomic_DNA"/>
</dbReference>
<evidence type="ECO:0000313" key="3">
    <source>
        <dbReference type="Proteomes" id="UP000070505"/>
    </source>
</evidence>
<comment type="caution">
    <text evidence="1">The sequence shown here is derived from an EMBL/GenBank/DDBJ whole genome shotgun (WGS) entry which is preliminary data.</text>
</comment>
<dbReference type="EMBL" id="LRQA01000013">
    <property type="protein sequence ID" value="KXA19131.1"/>
    <property type="molecule type" value="Genomic_DNA"/>
</dbReference>
<evidence type="ECO:0000313" key="1">
    <source>
        <dbReference type="EMBL" id="KXA19131.1"/>
    </source>
</evidence>
<evidence type="ECO:0000313" key="2">
    <source>
        <dbReference type="EMBL" id="KXI16688.1"/>
    </source>
</evidence>
<sequence length="101" mass="11111">MNIKKNSRAEASDKIKTAGGKSIAKIIDGRNKDLDIFNVVLLIKMRCSGYRYSPRSKPNQIKNALSSMHSNGWPLGDRLSFLGMLSAISDKTTGIMIIQAI</sequence>
<accession>A0A133NS87</accession>
<protein>
    <submittedName>
        <fullName evidence="1">Uncharacterized protein</fullName>
    </submittedName>
</protein>
<dbReference type="AlphaFoldDB" id="A0A133NS87"/>
<dbReference type="OrthoDB" id="9868705at2"/>
<name>A0A133NS87_GARVA</name>